<evidence type="ECO:0000256" key="1">
    <source>
        <dbReference type="ARBA" id="ARBA00007606"/>
    </source>
</evidence>
<organism evidence="4 5">
    <name type="scientific">Eleusine coracana subsp. coracana</name>
    <dbReference type="NCBI Taxonomy" id="191504"/>
    <lineage>
        <taxon>Eukaryota</taxon>
        <taxon>Viridiplantae</taxon>
        <taxon>Streptophyta</taxon>
        <taxon>Embryophyta</taxon>
        <taxon>Tracheophyta</taxon>
        <taxon>Spermatophyta</taxon>
        <taxon>Magnoliopsida</taxon>
        <taxon>Liliopsida</taxon>
        <taxon>Poales</taxon>
        <taxon>Poaceae</taxon>
        <taxon>PACMAD clade</taxon>
        <taxon>Chloridoideae</taxon>
        <taxon>Cynodonteae</taxon>
        <taxon>Eleusininae</taxon>
        <taxon>Eleusine</taxon>
    </lineage>
</organism>
<protein>
    <recommendedName>
        <fullName evidence="3">Legume lectin domain-containing protein</fullName>
    </recommendedName>
</protein>
<dbReference type="InterPro" id="IPR001220">
    <property type="entry name" value="Legume_lectin_dom"/>
</dbReference>
<dbReference type="SUPFAM" id="SSF49899">
    <property type="entry name" value="Concanavalin A-like lectins/glucanases"/>
    <property type="match status" value="1"/>
</dbReference>
<dbReference type="Gene3D" id="2.60.120.200">
    <property type="match status" value="1"/>
</dbReference>
<dbReference type="InterPro" id="IPR013320">
    <property type="entry name" value="ConA-like_dom_sf"/>
</dbReference>
<keyword evidence="2" id="KW-0430">Lectin</keyword>
<dbReference type="PANTHER" id="PTHR32401">
    <property type="entry name" value="CONCANAVALIN A-LIKE LECTIN FAMILY PROTEIN"/>
    <property type="match status" value="1"/>
</dbReference>
<name>A0AAV5DUH1_ELECO</name>
<dbReference type="PANTHER" id="PTHR32401:SF51">
    <property type="entry name" value="NON-SPECIFIC SERINE_THREONINE PROTEIN KINASE"/>
    <property type="match status" value="1"/>
</dbReference>
<dbReference type="Proteomes" id="UP001054889">
    <property type="component" value="Unassembled WGS sequence"/>
</dbReference>
<sequence length="617" mass="69154">MKGHAFYPYPLIANSTNLAVPNGASAVPSFSTTFVFSIMGPYLGVSSHVELDTVKNTEFEDIDSNHVGIDINGLISFASSSAKYYNASSDGLFVSLDLATGQPIQMWVDYDSKESTLNMPFSCVFEKKKIFQDAQVSTDPPSSTEEENACALVEFRKSVHVERNKEVKCNHLLDLLRKLKIDNALAVRIFFVVAFNKLLFPALDNNVRGQDAFLTKDLSQFHNINWCKAVINELCHAAITWRNEKKKSLPGCGIFLIIFYLDNLQSHSSIDHLATPRAKYFHKGVMEKIILEDKRIDSAGNVTYGNLQFKNNANTCYRHTETTHDGVSIAAGSSSSQMYPRSQELGVLIKEIASSSSIKKATDGMKLFDAKASQAINAIQSGSEMLVNAHKEFIQTMQSVIVTESVEKRRRVQYSSEENQSRSNNDFSFTHCGAPCSNETDPPHQSAPYQFIDWLLEVFLYCTLIYLVTLIHIVLQVPEPHTEGTTDATAAQENTDMHVLGEASSDCNLHNAVFDDGMHMASIDRFIPAVPTERCSEPINPMHNLDAFIKLRADIGDLDLYRVKLFLVPIPENNYYTIYCLNMVDNQIDILDPCNEDLEYYHAVIGDRIVPRLNDLF</sequence>
<evidence type="ECO:0000259" key="3">
    <source>
        <dbReference type="Pfam" id="PF00139"/>
    </source>
</evidence>
<gene>
    <name evidence="4" type="primary">gb00749</name>
    <name evidence="4" type="ORF">PR202_gb00749</name>
</gene>
<evidence type="ECO:0000256" key="2">
    <source>
        <dbReference type="ARBA" id="ARBA00022734"/>
    </source>
</evidence>
<keyword evidence="5" id="KW-1185">Reference proteome</keyword>
<accession>A0AAV5DUH1</accession>
<evidence type="ECO:0000313" key="5">
    <source>
        <dbReference type="Proteomes" id="UP001054889"/>
    </source>
</evidence>
<proteinExistence type="inferred from homology"/>
<reference evidence="4" key="2">
    <citation type="submission" date="2021-12" db="EMBL/GenBank/DDBJ databases">
        <title>Resequencing data analysis of finger millet.</title>
        <authorList>
            <person name="Hatakeyama M."/>
            <person name="Aluri S."/>
            <person name="Balachadran M.T."/>
            <person name="Sivarajan S.R."/>
            <person name="Poveda L."/>
            <person name="Shimizu-Inatsugi R."/>
            <person name="Schlapbach R."/>
            <person name="Sreeman S.M."/>
            <person name="Shimizu K.K."/>
        </authorList>
    </citation>
    <scope>NUCLEOTIDE SEQUENCE</scope>
</reference>
<dbReference type="Pfam" id="PF00139">
    <property type="entry name" value="Lectin_legB"/>
    <property type="match status" value="1"/>
</dbReference>
<reference evidence="4" key="1">
    <citation type="journal article" date="2018" name="DNA Res.">
        <title>Multiple hybrid de novo genome assembly of finger millet, an orphan allotetraploid crop.</title>
        <authorList>
            <person name="Hatakeyama M."/>
            <person name="Aluri S."/>
            <person name="Balachadran M.T."/>
            <person name="Sivarajan S.R."/>
            <person name="Patrignani A."/>
            <person name="Gruter S."/>
            <person name="Poveda L."/>
            <person name="Shimizu-Inatsugi R."/>
            <person name="Baeten J."/>
            <person name="Francoijs K.J."/>
            <person name="Nataraja K.N."/>
            <person name="Reddy Y.A.N."/>
            <person name="Phadnis S."/>
            <person name="Ravikumar R.L."/>
            <person name="Schlapbach R."/>
            <person name="Sreeman S.M."/>
            <person name="Shimizu K.K."/>
        </authorList>
    </citation>
    <scope>NUCLEOTIDE SEQUENCE</scope>
</reference>
<evidence type="ECO:0000313" key="4">
    <source>
        <dbReference type="EMBL" id="GJN13981.1"/>
    </source>
</evidence>
<comment type="similarity">
    <text evidence="1">Belongs to the leguminous lectin family.</text>
</comment>
<dbReference type="AlphaFoldDB" id="A0AAV5DUH1"/>
<comment type="caution">
    <text evidence="4">The sequence shown here is derived from an EMBL/GenBank/DDBJ whole genome shotgun (WGS) entry which is preliminary data.</text>
</comment>
<feature type="domain" description="Legume lectin" evidence="3">
    <location>
        <begin position="48"/>
        <end position="126"/>
    </location>
</feature>
<dbReference type="GO" id="GO:0030246">
    <property type="term" value="F:carbohydrate binding"/>
    <property type="evidence" value="ECO:0007669"/>
    <property type="project" value="UniProtKB-KW"/>
</dbReference>
<dbReference type="InterPro" id="IPR050258">
    <property type="entry name" value="Leguminous_Lectin"/>
</dbReference>
<dbReference type="EMBL" id="BQKI01000071">
    <property type="protein sequence ID" value="GJN13981.1"/>
    <property type="molecule type" value="Genomic_DNA"/>
</dbReference>